<evidence type="ECO:0000259" key="1">
    <source>
        <dbReference type="PROSITE" id="PS51819"/>
    </source>
</evidence>
<dbReference type="InterPro" id="IPR029068">
    <property type="entry name" value="Glyas_Bleomycin-R_OHBP_Dase"/>
</dbReference>
<dbReference type="AlphaFoldDB" id="A0A9P7UZU8"/>
<gene>
    <name evidence="2" type="ORF">E1B28_004993</name>
</gene>
<comment type="caution">
    <text evidence="2">The sequence shown here is derived from an EMBL/GenBank/DDBJ whole genome shotgun (WGS) entry which is preliminary data.</text>
</comment>
<dbReference type="Proteomes" id="UP001049176">
    <property type="component" value="Chromosome 2"/>
</dbReference>
<name>A0A9P7UZU8_9AGAR</name>
<accession>A0A9P7UZU8</accession>
<reference evidence="2" key="1">
    <citation type="journal article" date="2021" name="Genome Biol. Evol.">
        <title>The assembled and annotated genome of the fairy-ring fungus Marasmius oreades.</title>
        <authorList>
            <person name="Hiltunen M."/>
            <person name="Ament-Velasquez S.L."/>
            <person name="Johannesson H."/>
        </authorList>
    </citation>
    <scope>NUCLEOTIDE SEQUENCE</scope>
    <source>
        <strain evidence="2">03SP1</strain>
    </source>
</reference>
<dbReference type="Pfam" id="PF00903">
    <property type="entry name" value="Glyoxalase"/>
    <property type="match status" value="1"/>
</dbReference>
<dbReference type="OrthoDB" id="5371818at2759"/>
<dbReference type="InterPro" id="IPR037523">
    <property type="entry name" value="VOC_core"/>
</dbReference>
<sequence length="208" mass="23596">MTTGINGTSKVVSPSKLAHVVLRTNKFEEQREFYKVFLGGYEVHGNDFITFITYDEEHHRIALLKTPGTKDKDFESCGLDHIAFTFETIKDLCMAYRQRKELGIEPGWCVNHGPTTSMYYRDVDGNTIETQIDNFDDPEEATRYMSRPEFAENAMGTDFDPEELCAAVLDRGEDEAKFKMPMPSGPRGPGDIKEVMGRVRAKVPLIKV</sequence>
<dbReference type="GeneID" id="66074069"/>
<feature type="domain" description="VOC" evidence="1">
    <location>
        <begin position="16"/>
        <end position="133"/>
    </location>
</feature>
<proteinExistence type="predicted"/>
<dbReference type="InterPro" id="IPR004360">
    <property type="entry name" value="Glyas_Fos-R_dOase_dom"/>
</dbReference>
<dbReference type="SUPFAM" id="SSF54593">
    <property type="entry name" value="Glyoxalase/Bleomycin resistance protein/Dihydroxybiphenyl dioxygenase"/>
    <property type="match status" value="1"/>
</dbReference>
<dbReference type="PROSITE" id="PS51819">
    <property type="entry name" value="VOC"/>
    <property type="match status" value="1"/>
</dbReference>
<organism evidence="2 3">
    <name type="scientific">Marasmius oreades</name>
    <name type="common">fairy-ring Marasmius</name>
    <dbReference type="NCBI Taxonomy" id="181124"/>
    <lineage>
        <taxon>Eukaryota</taxon>
        <taxon>Fungi</taxon>
        <taxon>Dikarya</taxon>
        <taxon>Basidiomycota</taxon>
        <taxon>Agaricomycotina</taxon>
        <taxon>Agaricomycetes</taxon>
        <taxon>Agaricomycetidae</taxon>
        <taxon>Agaricales</taxon>
        <taxon>Marasmiineae</taxon>
        <taxon>Marasmiaceae</taxon>
        <taxon>Marasmius</taxon>
    </lineage>
</organism>
<dbReference type="RefSeq" id="XP_043014137.1">
    <property type="nucleotide sequence ID" value="XM_043149531.1"/>
</dbReference>
<evidence type="ECO:0000313" key="3">
    <source>
        <dbReference type="Proteomes" id="UP001049176"/>
    </source>
</evidence>
<dbReference type="EMBL" id="CM032182">
    <property type="protein sequence ID" value="KAG7097667.1"/>
    <property type="molecule type" value="Genomic_DNA"/>
</dbReference>
<dbReference type="Gene3D" id="3.10.180.10">
    <property type="entry name" value="2,3-Dihydroxybiphenyl 1,2-Dioxygenase, domain 1"/>
    <property type="match status" value="1"/>
</dbReference>
<protein>
    <recommendedName>
        <fullName evidence="1">VOC domain-containing protein</fullName>
    </recommendedName>
</protein>
<evidence type="ECO:0000313" key="2">
    <source>
        <dbReference type="EMBL" id="KAG7097667.1"/>
    </source>
</evidence>
<keyword evidence="3" id="KW-1185">Reference proteome</keyword>
<dbReference type="KEGG" id="more:E1B28_004993"/>